<dbReference type="RefSeq" id="WP_176903374.1">
    <property type="nucleotide sequence ID" value="NZ_FNFB01000028.1"/>
</dbReference>
<dbReference type="STRING" id="683260.SAMN05421874_12836"/>
<dbReference type="AlphaFoldDB" id="A0A1G9MHF0"/>
<keyword evidence="2" id="KW-1185">Reference proteome</keyword>
<dbReference type="EMBL" id="FNFB01000028">
    <property type="protein sequence ID" value="SDL73554.1"/>
    <property type="molecule type" value="Genomic_DNA"/>
</dbReference>
<evidence type="ECO:0000313" key="1">
    <source>
        <dbReference type="EMBL" id="SDL73554.1"/>
    </source>
</evidence>
<proteinExistence type="predicted"/>
<sequence length="158" mass="16592">MADFTFNIALGRITELHNRVRANDPSGCALLVVALAAAGIESDADLKDKATLFDVLSGTTNEVPTGNGYARKVLVAADLSPAVVDNTNDLVNVDIPDQTWTQVLAASGAWAKLVICYRPSASSTDSQIVPLTCHDFAITPDGTDVVAQIAASGFFRAQ</sequence>
<evidence type="ECO:0000313" key="2">
    <source>
        <dbReference type="Proteomes" id="UP000198683"/>
    </source>
</evidence>
<name>A0A1G9MHF0_9ACTN</name>
<reference evidence="1 2" key="1">
    <citation type="submission" date="2016-10" db="EMBL/GenBank/DDBJ databases">
        <authorList>
            <person name="de Groot N.N."/>
        </authorList>
    </citation>
    <scope>NUCLEOTIDE SEQUENCE [LARGE SCALE GENOMIC DNA]</scope>
    <source>
        <strain evidence="1 2">CGMCC 4.5681</strain>
    </source>
</reference>
<protein>
    <submittedName>
        <fullName evidence="1">Uncharacterized protein</fullName>
    </submittedName>
</protein>
<accession>A0A1G9MHF0</accession>
<organism evidence="1 2">
    <name type="scientific">Nonomuraea maritima</name>
    <dbReference type="NCBI Taxonomy" id="683260"/>
    <lineage>
        <taxon>Bacteria</taxon>
        <taxon>Bacillati</taxon>
        <taxon>Actinomycetota</taxon>
        <taxon>Actinomycetes</taxon>
        <taxon>Streptosporangiales</taxon>
        <taxon>Streptosporangiaceae</taxon>
        <taxon>Nonomuraea</taxon>
    </lineage>
</organism>
<gene>
    <name evidence="1" type="ORF">SAMN05421874_12836</name>
</gene>
<dbReference type="Proteomes" id="UP000198683">
    <property type="component" value="Unassembled WGS sequence"/>
</dbReference>